<sequence length="143" mass="16141">MRKKEGLILALIGAFLLLINLNVITMDYLLLFIGIIMLILYFTNTNSGVVIPGCILTGIGLYNVLSVYYKFPEGTFLLFLAFAFWGIFFLSKRNSWAIYPAIPLTVLGSLNFIKEYFKIPQVKILGPILLILIGIAIFLKNRD</sequence>
<reference evidence="3" key="1">
    <citation type="submission" date="2016-11" db="EMBL/GenBank/DDBJ databases">
        <authorList>
            <person name="Varghese N."/>
            <person name="Submissions S."/>
        </authorList>
    </citation>
    <scope>NUCLEOTIDE SEQUENCE [LARGE SCALE GENOMIC DNA]</scope>
    <source>
        <strain evidence="3">DSM 14826</strain>
    </source>
</reference>
<proteinExistence type="predicted"/>
<keyword evidence="1" id="KW-0472">Membrane</keyword>
<dbReference type="STRING" id="1120989.SAMN02745227_01299"/>
<feature type="transmembrane region" description="Helical" evidence="1">
    <location>
        <begin position="96"/>
        <end position="113"/>
    </location>
</feature>
<keyword evidence="1" id="KW-0812">Transmembrane</keyword>
<dbReference type="RefSeq" id="WP_072907286.1">
    <property type="nucleotide sequence ID" value="NZ_FRAI01000012.1"/>
</dbReference>
<feature type="transmembrane region" description="Helical" evidence="1">
    <location>
        <begin position="74"/>
        <end position="90"/>
    </location>
</feature>
<dbReference type="EMBL" id="FRAI01000012">
    <property type="protein sequence ID" value="SHK01266.1"/>
    <property type="molecule type" value="Genomic_DNA"/>
</dbReference>
<accession>A0A1M6P016</accession>
<feature type="transmembrane region" description="Helical" evidence="1">
    <location>
        <begin position="46"/>
        <end position="65"/>
    </location>
</feature>
<organism evidence="2 3">
    <name type="scientific">Anaerobranca californiensis DSM 14826</name>
    <dbReference type="NCBI Taxonomy" id="1120989"/>
    <lineage>
        <taxon>Bacteria</taxon>
        <taxon>Bacillati</taxon>
        <taxon>Bacillota</taxon>
        <taxon>Clostridia</taxon>
        <taxon>Eubacteriales</taxon>
        <taxon>Proteinivoracaceae</taxon>
        <taxon>Anaerobranca</taxon>
    </lineage>
</organism>
<evidence type="ECO:0008006" key="4">
    <source>
        <dbReference type="Google" id="ProtNLM"/>
    </source>
</evidence>
<gene>
    <name evidence="2" type="ORF">SAMN02745227_01299</name>
</gene>
<dbReference type="AlphaFoldDB" id="A0A1M6P016"/>
<evidence type="ECO:0000256" key="1">
    <source>
        <dbReference type="SAM" id="Phobius"/>
    </source>
</evidence>
<feature type="transmembrane region" description="Helical" evidence="1">
    <location>
        <begin position="7"/>
        <end position="40"/>
    </location>
</feature>
<evidence type="ECO:0000313" key="2">
    <source>
        <dbReference type="EMBL" id="SHK01266.1"/>
    </source>
</evidence>
<keyword evidence="1" id="KW-1133">Transmembrane helix</keyword>
<protein>
    <recommendedName>
        <fullName evidence="4">DUF5668 domain-containing protein</fullName>
    </recommendedName>
</protein>
<evidence type="ECO:0000313" key="3">
    <source>
        <dbReference type="Proteomes" id="UP000243547"/>
    </source>
</evidence>
<dbReference type="Proteomes" id="UP000243547">
    <property type="component" value="Unassembled WGS sequence"/>
</dbReference>
<feature type="transmembrane region" description="Helical" evidence="1">
    <location>
        <begin position="122"/>
        <end position="139"/>
    </location>
</feature>
<keyword evidence="3" id="KW-1185">Reference proteome</keyword>
<name>A0A1M6P016_9FIRM</name>